<sequence>MLSLFIAKRIYHDNVAGKRISRPAVFIAVTGITIGLTVMIMAVSVVVGFKKEVRDKMIGLGSHIQISNLNATHSYEAYPIAVDDSVMSILYGYPEVAHVQRYSAKPGMIKTEDAFQGMVLKGVGEEYDTSFFQSYLVEGEMPLFTDSVASNQVLISKTLASKLKLHLGDKLYTYYIQDNIRARRLTIAGIYQTNFSEYDNLFLLTDMYTVNRLNNWKPGQVGGLELQVHDYDKLEETTYTLGNSLANYVDKYGADYCVRNVRQLNPSLFAWLDLLDLNVLVILVLIIGVAGFTMISGLLILIIERTQMIGLLKALGAGNYTIRKVFLWLSAFLIGKGMIWGNVIGLSLYMVQSRFKLFSLNPDTYYVNNVPVSFNIELFLLLNVGTLFVSVFMLIGPSFLIMRINPASSMRYE</sequence>
<feature type="domain" description="MacB-like periplasmic core" evidence="8">
    <location>
        <begin position="26"/>
        <end position="205"/>
    </location>
</feature>
<comment type="caution">
    <text evidence="9">The sequence shown here is derived from an EMBL/GenBank/DDBJ whole genome shotgun (WGS) entry which is preliminary data.</text>
</comment>
<dbReference type="InterPro" id="IPR051447">
    <property type="entry name" value="Lipoprotein-release_system"/>
</dbReference>
<proteinExistence type="predicted"/>
<reference evidence="9" key="1">
    <citation type="submission" date="2019-03" db="EMBL/GenBank/DDBJ databases">
        <title>Single cell metagenomics reveals metabolic interactions within the superorganism composed of flagellate Streblomastix strix and complex community of Bacteroidetes bacteria on its surface.</title>
        <authorList>
            <person name="Treitli S.C."/>
            <person name="Kolisko M."/>
            <person name="Husnik F."/>
            <person name="Keeling P."/>
            <person name="Hampl V."/>
        </authorList>
    </citation>
    <scope>NUCLEOTIDE SEQUENCE</scope>
    <source>
        <strain evidence="9">STM</strain>
    </source>
</reference>
<dbReference type="PANTHER" id="PTHR30489">
    <property type="entry name" value="LIPOPROTEIN-RELEASING SYSTEM TRANSMEMBRANE PROTEIN LOLE"/>
    <property type="match status" value="1"/>
</dbReference>
<organism evidence="9">
    <name type="scientific">termite gut metagenome</name>
    <dbReference type="NCBI Taxonomy" id="433724"/>
    <lineage>
        <taxon>unclassified sequences</taxon>
        <taxon>metagenomes</taxon>
        <taxon>organismal metagenomes</taxon>
    </lineage>
</organism>
<evidence type="ECO:0000256" key="4">
    <source>
        <dbReference type="ARBA" id="ARBA00022989"/>
    </source>
</evidence>
<dbReference type="Pfam" id="PF02687">
    <property type="entry name" value="FtsX"/>
    <property type="match status" value="1"/>
</dbReference>
<keyword evidence="4 6" id="KW-1133">Transmembrane helix</keyword>
<comment type="subcellular location">
    <subcellularLocation>
        <location evidence="1">Cell membrane</location>
        <topology evidence="1">Multi-pass membrane protein</topology>
    </subcellularLocation>
</comment>
<evidence type="ECO:0000256" key="6">
    <source>
        <dbReference type="SAM" id="Phobius"/>
    </source>
</evidence>
<keyword evidence="5 6" id="KW-0472">Membrane</keyword>
<dbReference type="Pfam" id="PF12704">
    <property type="entry name" value="MacB_PCD"/>
    <property type="match status" value="1"/>
</dbReference>
<evidence type="ECO:0000256" key="2">
    <source>
        <dbReference type="ARBA" id="ARBA00022475"/>
    </source>
</evidence>
<evidence type="ECO:0000256" key="1">
    <source>
        <dbReference type="ARBA" id="ARBA00004651"/>
    </source>
</evidence>
<name>A0A5J4Q523_9ZZZZ</name>
<feature type="domain" description="ABC3 transporter permease C-terminal" evidence="7">
    <location>
        <begin position="281"/>
        <end position="406"/>
    </location>
</feature>
<feature type="transmembrane region" description="Helical" evidence="6">
    <location>
        <begin position="24"/>
        <end position="49"/>
    </location>
</feature>
<keyword evidence="9" id="KW-0449">Lipoprotein</keyword>
<protein>
    <submittedName>
        <fullName evidence="9">Lipoprotein-releasing system transmembrane protein LolE</fullName>
    </submittedName>
</protein>
<dbReference type="PANTHER" id="PTHR30489:SF0">
    <property type="entry name" value="LIPOPROTEIN-RELEASING SYSTEM TRANSMEMBRANE PROTEIN LOLE"/>
    <property type="match status" value="1"/>
</dbReference>
<dbReference type="InterPro" id="IPR025857">
    <property type="entry name" value="MacB_PCD"/>
</dbReference>
<feature type="transmembrane region" description="Helical" evidence="6">
    <location>
        <begin position="279"/>
        <end position="304"/>
    </location>
</feature>
<evidence type="ECO:0000259" key="8">
    <source>
        <dbReference type="Pfam" id="PF12704"/>
    </source>
</evidence>
<feature type="transmembrane region" description="Helical" evidence="6">
    <location>
        <begin position="325"/>
        <end position="351"/>
    </location>
</feature>
<feature type="transmembrane region" description="Helical" evidence="6">
    <location>
        <begin position="378"/>
        <end position="401"/>
    </location>
</feature>
<dbReference type="AlphaFoldDB" id="A0A5J4Q523"/>
<dbReference type="EMBL" id="SNRY01004666">
    <property type="protein sequence ID" value="KAA6317026.1"/>
    <property type="molecule type" value="Genomic_DNA"/>
</dbReference>
<keyword evidence="3 6" id="KW-0812">Transmembrane</keyword>
<dbReference type="GO" id="GO:0098797">
    <property type="term" value="C:plasma membrane protein complex"/>
    <property type="evidence" value="ECO:0007669"/>
    <property type="project" value="TreeGrafter"/>
</dbReference>
<dbReference type="GO" id="GO:0044874">
    <property type="term" value="P:lipoprotein localization to outer membrane"/>
    <property type="evidence" value="ECO:0007669"/>
    <property type="project" value="TreeGrafter"/>
</dbReference>
<evidence type="ECO:0000256" key="5">
    <source>
        <dbReference type="ARBA" id="ARBA00023136"/>
    </source>
</evidence>
<accession>A0A5J4Q523</accession>
<evidence type="ECO:0000256" key="3">
    <source>
        <dbReference type="ARBA" id="ARBA00022692"/>
    </source>
</evidence>
<evidence type="ECO:0000259" key="7">
    <source>
        <dbReference type="Pfam" id="PF02687"/>
    </source>
</evidence>
<keyword evidence="2" id="KW-1003">Cell membrane</keyword>
<gene>
    <name evidence="9" type="ORF">EZS27_032757</name>
</gene>
<evidence type="ECO:0000313" key="9">
    <source>
        <dbReference type="EMBL" id="KAA6317026.1"/>
    </source>
</evidence>
<dbReference type="InterPro" id="IPR003838">
    <property type="entry name" value="ABC3_permease_C"/>
</dbReference>